<evidence type="ECO:0000256" key="1">
    <source>
        <dbReference type="SAM" id="SignalP"/>
    </source>
</evidence>
<dbReference type="PANTHER" id="PTHR11005">
    <property type="entry name" value="LYSOSOMAL ACID LIPASE-RELATED"/>
    <property type="match status" value="1"/>
</dbReference>
<feature type="domain" description="Partial AB-hydrolase lipase" evidence="2">
    <location>
        <begin position="39"/>
        <end position="95"/>
    </location>
</feature>
<dbReference type="SUPFAM" id="SSF53474">
    <property type="entry name" value="alpha/beta-Hydrolases"/>
    <property type="match status" value="1"/>
</dbReference>
<dbReference type="Pfam" id="PF04083">
    <property type="entry name" value="Abhydro_lipase"/>
    <property type="match status" value="1"/>
</dbReference>
<dbReference type="InterPro" id="IPR029058">
    <property type="entry name" value="AB_hydrolase_fold"/>
</dbReference>
<proteinExistence type="predicted"/>
<dbReference type="InterPro" id="IPR006693">
    <property type="entry name" value="AB_hydrolase_lipase"/>
</dbReference>
<gene>
    <name evidence="3" type="ORF">PYX00_006411</name>
</gene>
<reference evidence="3" key="1">
    <citation type="journal article" date="2024" name="Gigascience">
        <title>Chromosome-level genome of the poultry shaft louse Menopon gallinae provides insight into the host-switching and adaptive evolution of parasitic lice.</title>
        <authorList>
            <person name="Xu Y."/>
            <person name="Ma L."/>
            <person name="Liu S."/>
            <person name="Liang Y."/>
            <person name="Liu Q."/>
            <person name="He Z."/>
            <person name="Tian L."/>
            <person name="Duan Y."/>
            <person name="Cai W."/>
            <person name="Li H."/>
            <person name="Song F."/>
        </authorList>
    </citation>
    <scope>NUCLEOTIDE SEQUENCE</scope>
    <source>
        <strain evidence="3">Cailab_2023a</strain>
    </source>
</reference>
<accession>A0AAW2HWE2</accession>
<evidence type="ECO:0000259" key="2">
    <source>
        <dbReference type="Pfam" id="PF04083"/>
    </source>
</evidence>
<dbReference type="AlphaFoldDB" id="A0AAW2HWE2"/>
<feature type="chain" id="PRO_5043889938" description="Partial AB-hydrolase lipase domain-containing protein" evidence="1">
    <location>
        <begin position="16"/>
        <end position="239"/>
    </location>
</feature>
<dbReference type="Gene3D" id="3.40.50.1820">
    <property type="entry name" value="alpha/beta hydrolase"/>
    <property type="match status" value="1"/>
</dbReference>
<dbReference type="EMBL" id="JARGDH010000003">
    <property type="protein sequence ID" value="KAL0273836.1"/>
    <property type="molecule type" value="Genomic_DNA"/>
</dbReference>
<name>A0AAW2HWE2_9NEOP</name>
<comment type="caution">
    <text evidence="3">The sequence shown here is derived from an EMBL/GenBank/DDBJ whole genome shotgun (WGS) entry which is preliminary data.</text>
</comment>
<feature type="signal peptide" evidence="1">
    <location>
        <begin position="1"/>
        <end position="15"/>
    </location>
</feature>
<keyword evidence="1" id="KW-0732">Signal</keyword>
<dbReference type="GO" id="GO:0006629">
    <property type="term" value="P:lipid metabolic process"/>
    <property type="evidence" value="ECO:0007669"/>
    <property type="project" value="InterPro"/>
</dbReference>
<evidence type="ECO:0000313" key="3">
    <source>
        <dbReference type="EMBL" id="KAL0273836.1"/>
    </source>
</evidence>
<organism evidence="3">
    <name type="scientific">Menopon gallinae</name>
    <name type="common">poultry shaft louse</name>
    <dbReference type="NCBI Taxonomy" id="328185"/>
    <lineage>
        <taxon>Eukaryota</taxon>
        <taxon>Metazoa</taxon>
        <taxon>Ecdysozoa</taxon>
        <taxon>Arthropoda</taxon>
        <taxon>Hexapoda</taxon>
        <taxon>Insecta</taxon>
        <taxon>Pterygota</taxon>
        <taxon>Neoptera</taxon>
        <taxon>Paraneoptera</taxon>
        <taxon>Psocodea</taxon>
        <taxon>Troctomorpha</taxon>
        <taxon>Phthiraptera</taxon>
        <taxon>Amblycera</taxon>
        <taxon>Menoponidae</taxon>
        <taxon>Menopon</taxon>
    </lineage>
</organism>
<sequence length="239" mass="27137">MYTLVVLLALGVASATYINEHRPDEGAEWSDVNHFFFGIATKYGYPAEHRNVTTEDGYILALHRIPYGRMCRGKSKGPVILMHGIALPGLSWIMSGTKKSLGFILADSCYDVWVPETRGVGQSDRHTHLHPDDPKYWDFSFHEKGLYDLKAIFDYILDETKASHLNYVGYDVGTTYLLVFLSLRPEYNKRVNGAYLLAPEAFQAPPKLPAFIFGSLSDLFLEKPHFDVVNLTRVIYHVF</sequence>
<protein>
    <recommendedName>
        <fullName evidence="2">Partial AB-hydrolase lipase domain-containing protein</fullName>
    </recommendedName>
</protein>